<dbReference type="Gene3D" id="3.50.50.60">
    <property type="entry name" value="FAD/NAD(P)-binding domain"/>
    <property type="match status" value="2"/>
</dbReference>
<dbReference type="InterPro" id="IPR036188">
    <property type="entry name" value="FAD/NAD-bd_sf"/>
</dbReference>
<dbReference type="SUPFAM" id="SSF51905">
    <property type="entry name" value="FAD/NAD(P)-binding domain"/>
    <property type="match status" value="1"/>
</dbReference>
<dbReference type="InterPro" id="IPR006076">
    <property type="entry name" value="FAD-dep_OxRdtase"/>
</dbReference>
<dbReference type="Proteomes" id="UP000644749">
    <property type="component" value="Unassembled WGS sequence"/>
</dbReference>
<feature type="domain" description="FAD dependent oxidoreductase" evidence="2">
    <location>
        <begin position="10"/>
        <end position="402"/>
    </location>
</feature>
<sequence length="424" mass="45164">MTAQTEKRRRVAVIGAGIVGACTALEMARAGFNVTVIDASQPGGEQAASYGNGAFISPASIIPMSVPGLWRKVPAYLLDKAGPLTINWTSLPRLAPWLVRFLRAGWTEERLRRTVSSLDSLLHDGPDRHLALAQTVGAPSLIQRNGILYAYPNRAAYLSEAPFWALRRQAGLQWRELDAEALHAEEPALAPCYSFGVLVESGAQCLDPGAYVRAILAASGATMKQARVTGLAHEARSVIAVETEFGPVPTDIAVLTAGMGSAKIARTIGDNIPLEAERGYHVELPDPPIRLRRPVMPSDGKMANTMTAGGLRAAGQVELSSADAAPDWRRADILLQHLTRTYPALASVDQGKARRWQGNRPSTPDGLPVIGAASLSGLWYGFGHGHLGLNAAPHTAALLADLVLGRPTGIDIAPFSHKRFARAG</sequence>
<dbReference type="RefSeq" id="WP_191311607.1">
    <property type="nucleotide sequence ID" value="NZ_BNCL01000014.1"/>
</dbReference>
<dbReference type="Pfam" id="PF01266">
    <property type="entry name" value="DAO"/>
    <property type="match status" value="1"/>
</dbReference>
<evidence type="ECO:0000256" key="1">
    <source>
        <dbReference type="ARBA" id="ARBA00023002"/>
    </source>
</evidence>
<keyword evidence="1" id="KW-0560">Oxidoreductase</keyword>
<keyword evidence="4" id="KW-1185">Reference proteome</keyword>
<organism evidence="3 4">
    <name type="scientific">Paracoccus aerius</name>
    <dbReference type="NCBI Taxonomy" id="1915382"/>
    <lineage>
        <taxon>Bacteria</taxon>
        <taxon>Pseudomonadati</taxon>
        <taxon>Pseudomonadota</taxon>
        <taxon>Alphaproteobacteria</taxon>
        <taxon>Rhodobacterales</taxon>
        <taxon>Paracoccaceae</taxon>
        <taxon>Paracoccus</taxon>
    </lineage>
</organism>
<evidence type="ECO:0000259" key="2">
    <source>
        <dbReference type="Pfam" id="PF01266"/>
    </source>
</evidence>
<dbReference type="EMBL" id="JAESHT010000014">
    <property type="protein sequence ID" value="MBL3674814.1"/>
    <property type="molecule type" value="Genomic_DNA"/>
</dbReference>
<evidence type="ECO:0000313" key="4">
    <source>
        <dbReference type="Proteomes" id="UP000644749"/>
    </source>
</evidence>
<comment type="caution">
    <text evidence="3">The sequence shown here is derived from an EMBL/GenBank/DDBJ whole genome shotgun (WGS) entry which is preliminary data.</text>
</comment>
<dbReference type="SUPFAM" id="SSF54373">
    <property type="entry name" value="FAD-linked reductases, C-terminal domain"/>
    <property type="match status" value="1"/>
</dbReference>
<dbReference type="PROSITE" id="PS51257">
    <property type="entry name" value="PROKAR_LIPOPROTEIN"/>
    <property type="match status" value="1"/>
</dbReference>
<reference evidence="3 4" key="1">
    <citation type="submission" date="2021-01" db="EMBL/GenBank/DDBJ databases">
        <title>011410 draft genome.</title>
        <authorList>
            <person name="Lang L."/>
        </authorList>
    </citation>
    <scope>NUCLEOTIDE SEQUENCE [LARGE SCALE GENOMIC DNA]</scope>
    <source>
        <strain evidence="3 4">KCTC 42845</strain>
    </source>
</reference>
<name>A0ABS1S9N0_9RHOB</name>
<dbReference type="PANTHER" id="PTHR13847:SF289">
    <property type="entry name" value="GLYCINE OXIDASE"/>
    <property type="match status" value="1"/>
</dbReference>
<protein>
    <submittedName>
        <fullName evidence="3">FAD-dependent oxidoreductase</fullName>
    </submittedName>
</protein>
<accession>A0ABS1S9N0</accession>
<dbReference type="PANTHER" id="PTHR13847">
    <property type="entry name" value="SARCOSINE DEHYDROGENASE-RELATED"/>
    <property type="match status" value="1"/>
</dbReference>
<dbReference type="Gene3D" id="3.30.9.10">
    <property type="entry name" value="D-Amino Acid Oxidase, subunit A, domain 2"/>
    <property type="match status" value="1"/>
</dbReference>
<gene>
    <name evidence="3" type="ORF">JL111_15125</name>
</gene>
<evidence type="ECO:0000313" key="3">
    <source>
        <dbReference type="EMBL" id="MBL3674814.1"/>
    </source>
</evidence>
<proteinExistence type="predicted"/>